<evidence type="ECO:0000313" key="2">
    <source>
        <dbReference type="EMBL" id="MBW4671730.1"/>
    </source>
</evidence>
<comment type="similarity">
    <text evidence="1">Belongs to the CpcE/RpcE/PecE family.</text>
</comment>
<dbReference type="Proteomes" id="UP000729701">
    <property type="component" value="Unassembled WGS sequence"/>
</dbReference>
<dbReference type="AlphaFoldDB" id="A0A951V0E8"/>
<dbReference type="InterPro" id="IPR016024">
    <property type="entry name" value="ARM-type_fold"/>
</dbReference>
<comment type="caution">
    <text evidence="2">The sequence shown here is derived from an EMBL/GenBank/DDBJ whole genome shotgun (WGS) entry which is preliminary data.</text>
</comment>
<name>A0A951V0E8_9CYAN</name>
<organism evidence="2 3">
    <name type="scientific">Cyanomargarita calcarea GSE-NOS-MK-12-04C</name>
    <dbReference type="NCBI Taxonomy" id="2839659"/>
    <lineage>
        <taxon>Bacteria</taxon>
        <taxon>Bacillati</taxon>
        <taxon>Cyanobacteriota</taxon>
        <taxon>Cyanophyceae</taxon>
        <taxon>Nostocales</taxon>
        <taxon>Cyanomargaritaceae</taxon>
        <taxon>Cyanomargarita</taxon>
    </lineage>
</organism>
<reference evidence="2" key="2">
    <citation type="journal article" date="2022" name="Microbiol. Resour. Announc.">
        <title>Metagenome Sequencing to Explore Phylogenomics of Terrestrial Cyanobacteria.</title>
        <authorList>
            <person name="Ward R.D."/>
            <person name="Stajich J.E."/>
            <person name="Johansen J.R."/>
            <person name="Huntemann M."/>
            <person name="Clum A."/>
            <person name="Foster B."/>
            <person name="Foster B."/>
            <person name="Roux S."/>
            <person name="Palaniappan K."/>
            <person name="Varghese N."/>
            <person name="Mukherjee S."/>
            <person name="Reddy T.B.K."/>
            <person name="Daum C."/>
            <person name="Copeland A."/>
            <person name="Chen I.A."/>
            <person name="Ivanova N.N."/>
            <person name="Kyrpides N.C."/>
            <person name="Shapiro N."/>
            <person name="Eloe-Fadrosh E.A."/>
            <person name="Pietrasiak N."/>
        </authorList>
    </citation>
    <scope>NUCLEOTIDE SEQUENCE</scope>
    <source>
        <strain evidence="2">GSE-NOS-MK-12-04C</strain>
    </source>
</reference>
<sequence>MKAVDKNYSEILKENERSQKSQEYFRQNIIFKSNAVKQDLIDFASYQGWQLKAIREADIKNYLPLEIAWVMSQTAIHYIEDWHIEDAAVYPFSLKTPYLIIEGKNPQLIALLISSKFDTYSDQEIITSCQNASNSDDLIDAIVRLSYAAPEKFDYRYFSTLKKVLCNSDTWVRLATVWAIGCISWCELYDLLKDKSETDPSEDVQLQASQLLQIYNIEGENRLLTVLD</sequence>
<dbReference type="SUPFAM" id="SSF48371">
    <property type="entry name" value="ARM repeat"/>
    <property type="match status" value="1"/>
</dbReference>
<evidence type="ECO:0000256" key="1">
    <source>
        <dbReference type="ARBA" id="ARBA00009299"/>
    </source>
</evidence>
<accession>A0A951V0E8</accession>
<evidence type="ECO:0000313" key="3">
    <source>
        <dbReference type="Proteomes" id="UP000729701"/>
    </source>
</evidence>
<gene>
    <name evidence="2" type="ORF">KME60_30985</name>
</gene>
<dbReference type="EMBL" id="JAHHGZ010000052">
    <property type="protein sequence ID" value="MBW4671730.1"/>
    <property type="molecule type" value="Genomic_DNA"/>
</dbReference>
<evidence type="ECO:0008006" key="4">
    <source>
        <dbReference type="Google" id="ProtNLM"/>
    </source>
</evidence>
<protein>
    <recommendedName>
        <fullName evidence="4">HEAT repeat domain-containing protein</fullName>
    </recommendedName>
</protein>
<proteinExistence type="inferred from homology"/>
<reference evidence="2" key="1">
    <citation type="submission" date="2021-05" db="EMBL/GenBank/DDBJ databases">
        <authorList>
            <person name="Pietrasiak N."/>
            <person name="Ward R."/>
            <person name="Stajich J.E."/>
            <person name="Kurbessoian T."/>
        </authorList>
    </citation>
    <scope>NUCLEOTIDE SEQUENCE</scope>
    <source>
        <strain evidence="2">GSE-NOS-MK-12-04C</strain>
    </source>
</reference>